<sequence length="340" mass="38214">MGSIVELDDSETEEILEKAFGSTVDDRLLFAILQKNSNRVKRCIKKGANVNLVLDESAWTMLMCAATTAVTEIVSSLLAHGADPNYHSGEYTPLMCLCQAMCFDDIQLIQCFYLLVNAGAEINARDHKERTPLMLAAKYHQSHLLTCLLTHGADVNAISANGWNAMFYAVCSGEPQVVRVLKRAGCRWDLKDRFGLCAVDVARGSCLANILDGTDNYYNLASIAINNKNLIKVPMPETVYKGFQDEVIKIIGAVGLKYLIPLFMQKKVGYGQFLLNNNREWKELGIEYRFDREKLLYNANYIIRTCWGLGFTQILERNALNSFWLHQISAMCNEPTKSKV</sequence>
<dbReference type="EMBL" id="ACPB03002487">
    <property type="status" value="NOT_ANNOTATED_CDS"/>
    <property type="molecule type" value="Genomic_DNA"/>
</dbReference>
<dbReference type="InterPro" id="IPR036770">
    <property type="entry name" value="Ankyrin_rpt-contain_sf"/>
</dbReference>
<evidence type="ECO:0000256" key="2">
    <source>
        <dbReference type="ARBA" id="ARBA00023043"/>
    </source>
</evidence>
<accession>T1I4Y2</accession>
<dbReference type="VEuPathDB" id="VectorBase:RPRC011351"/>
<dbReference type="GeneID" id="141461833"/>
<dbReference type="GO" id="GO:0004842">
    <property type="term" value="F:ubiquitin-protein transferase activity"/>
    <property type="evidence" value="ECO:0007669"/>
    <property type="project" value="TreeGrafter"/>
</dbReference>
<evidence type="ECO:0000313" key="4">
    <source>
        <dbReference type="Proteomes" id="UP000015103"/>
    </source>
</evidence>
<dbReference type="Pfam" id="PF12796">
    <property type="entry name" value="Ank_2"/>
    <property type="match status" value="1"/>
</dbReference>
<keyword evidence="4" id="KW-1185">Reference proteome</keyword>
<organism evidence="3 4">
    <name type="scientific">Rhodnius prolixus</name>
    <name type="common">Triatomid bug</name>
    <dbReference type="NCBI Taxonomy" id="13249"/>
    <lineage>
        <taxon>Eukaryota</taxon>
        <taxon>Metazoa</taxon>
        <taxon>Ecdysozoa</taxon>
        <taxon>Arthropoda</taxon>
        <taxon>Hexapoda</taxon>
        <taxon>Insecta</taxon>
        <taxon>Pterygota</taxon>
        <taxon>Neoptera</taxon>
        <taxon>Paraneoptera</taxon>
        <taxon>Hemiptera</taxon>
        <taxon>Heteroptera</taxon>
        <taxon>Panheteroptera</taxon>
        <taxon>Cimicomorpha</taxon>
        <taxon>Reduviidae</taxon>
        <taxon>Triatominae</taxon>
        <taxon>Rhodnius</taxon>
    </lineage>
</organism>
<dbReference type="InParanoid" id="T1I4Y2"/>
<dbReference type="FunCoup" id="T1I4Y2">
    <property type="interactions" value="63"/>
</dbReference>
<evidence type="ECO:0000313" key="3">
    <source>
        <dbReference type="EnsemblMetazoa" id="RPRC011351-PA"/>
    </source>
</evidence>
<dbReference type="PROSITE" id="PS50088">
    <property type="entry name" value="ANK_REPEAT"/>
    <property type="match status" value="1"/>
</dbReference>
<dbReference type="HOGENOM" id="CLU_817146_0_0_1"/>
<dbReference type="eggNOG" id="KOG0504">
    <property type="taxonomic scope" value="Eukaryota"/>
</dbReference>
<name>T1I4Y2_RHOPR</name>
<dbReference type="PROSITE" id="PS50297">
    <property type="entry name" value="ANK_REP_REGION"/>
    <property type="match status" value="1"/>
</dbReference>
<protein>
    <submittedName>
        <fullName evidence="3">Uncharacterized protein</fullName>
    </submittedName>
</protein>
<dbReference type="PANTHER" id="PTHR24171:SF8">
    <property type="entry name" value="BRCA1-ASSOCIATED RING DOMAIN PROTEIN 1"/>
    <property type="match status" value="1"/>
</dbReference>
<evidence type="ECO:0000256" key="1">
    <source>
        <dbReference type="ARBA" id="ARBA00022737"/>
    </source>
</evidence>
<dbReference type="EnsemblMetazoa" id="RPRC011351-RA">
    <property type="protein sequence ID" value="RPRC011351-PA"/>
    <property type="gene ID" value="RPRC011351"/>
</dbReference>
<dbReference type="Gene3D" id="1.25.40.20">
    <property type="entry name" value="Ankyrin repeat-containing domain"/>
    <property type="match status" value="2"/>
</dbReference>
<dbReference type="STRING" id="13249.T1I4Y2"/>
<dbReference type="OMA" id="KSECPEY"/>
<keyword evidence="1" id="KW-0677">Repeat</keyword>
<dbReference type="InterPro" id="IPR002110">
    <property type="entry name" value="Ankyrin_rpt"/>
</dbReference>
<dbReference type="Proteomes" id="UP000015103">
    <property type="component" value="Unassembled WGS sequence"/>
</dbReference>
<dbReference type="PANTHER" id="PTHR24171">
    <property type="entry name" value="ANKYRIN REPEAT DOMAIN-CONTAINING PROTEIN 39-RELATED"/>
    <property type="match status" value="1"/>
</dbReference>
<dbReference type="Pfam" id="PF00023">
    <property type="entry name" value="Ank"/>
    <property type="match status" value="1"/>
</dbReference>
<dbReference type="RefSeq" id="XP_073999308.1">
    <property type="nucleotide sequence ID" value="XM_074143207.1"/>
</dbReference>
<dbReference type="GO" id="GO:0085020">
    <property type="term" value="P:protein K6-linked ubiquitination"/>
    <property type="evidence" value="ECO:0007669"/>
    <property type="project" value="TreeGrafter"/>
</dbReference>
<dbReference type="GO" id="GO:0070531">
    <property type="term" value="C:BRCA1-A complex"/>
    <property type="evidence" value="ECO:0007669"/>
    <property type="project" value="TreeGrafter"/>
</dbReference>
<dbReference type="SUPFAM" id="SSF48403">
    <property type="entry name" value="Ankyrin repeat"/>
    <property type="match status" value="1"/>
</dbReference>
<keyword evidence="2" id="KW-0040">ANK repeat</keyword>
<dbReference type="SMART" id="SM00248">
    <property type="entry name" value="ANK"/>
    <property type="match status" value="5"/>
</dbReference>
<dbReference type="GO" id="GO:0031436">
    <property type="term" value="C:BRCA1-BARD1 complex"/>
    <property type="evidence" value="ECO:0007669"/>
    <property type="project" value="TreeGrafter"/>
</dbReference>
<proteinExistence type="predicted"/>
<dbReference type="AlphaFoldDB" id="T1I4Y2"/>
<reference evidence="3" key="1">
    <citation type="submission" date="2015-05" db="UniProtKB">
        <authorList>
            <consortium name="EnsemblMetazoa"/>
        </authorList>
    </citation>
    <scope>IDENTIFICATION</scope>
</reference>